<comment type="caution">
    <text evidence="3">The sequence shown here is derived from an EMBL/GenBank/DDBJ whole genome shotgun (WGS) entry which is preliminary data.</text>
</comment>
<gene>
    <name evidence="3" type="ORF">Plo01_46640</name>
</gene>
<dbReference type="InterPro" id="IPR002645">
    <property type="entry name" value="STAS_dom"/>
</dbReference>
<keyword evidence="4" id="KW-1185">Reference proteome</keyword>
<feature type="domain" description="STAS" evidence="2">
    <location>
        <begin position="67"/>
        <end position="168"/>
    </location>
</feature>
<dbReference type="InterPro" id="IPR058548">
    <property type="entry name" value="MlaB-like_STAS"/>
</dbReference>
<dbReference type="AlphaFoldDB" id="A0A8J3RP80"/>
<dbReference type="EMBL" id="BOOH01000038">
    <property type="protein sequence ID" value="GIH78235.1"/>
    <property type="molecule type" value="Genomic_DNA"/>
</dbReference>
<dbReference type="CDD" id="cd07043">
    <property type="entry name" value="STAS_anti-anti-sigma_factors"/>
    <property type="match status" value="1"/>
</dbReference>
<evidence type="ECO:0000313" key="3">
    <source>
        <dbReference type="EMBL" id="GIH78235.1"/>
    </source>
</evidence>
<dbReference type="SUPFAM" id="SSF52091">
    <property type="entry name" value="SpoIIaa-like"/>
    <property type="match status" value="1"/>
</dbReference>
<dbReference type="PROSITE" id="PS50801">
    <property type="entry name" value="STAS"/>
    <property type="match status" value="1"/>
</dbReference>
<protein>
    <recommendedName>
        <fullName evidence="2">STAS domain-containing protein</fullName>
    </recommendedName>
</protein>
<proteinExistence type="predicted"/>
<dbReference type="Proteomes" id="UP000616724">
    <property type="component" value="Unassembled WGS sequence"/>
</dbReference>
<feature type="region of interest" description="Disordered" evidence="1">
    <location>
        <begin position="37"/>
        <end position="61"/>
    </location>
</feature>
<name>A0A8J3RP80_9ACTN</name>
<organism evidence="3 4">
    <name type="scientific">Planobispora longispora</name>
    <dbReference type="NCBI Taxonomy" id="28887"/>
    <lineage>
        <taxon>Bacteria</taxon>
        <taxon>Bacillati</taxon>
        <taxon>Actinomycetota</taxon>
        <taxon>Actinomycetes</taxon>
        <taxon>Streptosporangiales</taxon>
        <taxon>Streptosporangiaceae</taxon>
        <taxon>Planobispora</taxon>
    </lineage>
</organism>
<accession>A0A8J3RP80</accession>
<reference evidence="3 4" key="1">
    <citation type="submission" date="2021-01" db="EMBL/GenBank/DDBJ databases">
        <title>Whole genome shotgun sequence of Planobispora longispora NBRC 13918.</title>
        <authorList>
            <person name="Komaki H."/>
            <person name="Tamura T."/>
        </authorList>
    </citation>
    <scope>NUCLEOTIDE SEQUENCE [LARGE SCALE GENOMIC DNA]</scope>
    <source>
        <strain evidence="3 4">NBRC 13918</strain>
    </source>
</reference>
<evidence type="ECO:0000259" key="2">
    <source>
        <dbReference type="PROSITE" id="PS50801"/>
    </source>
</evidence>
<evidence type="ECO:0000256" key="1">
    <source>
        <dbReference type="SAM" id="MobiDB-lite"/>
    </source>
</evidence>
<sequence length="168" mass="17995">MWALQCWNSHFIAQGKNLLGFLKVRREDWSASVLVCRPGEPPHDRDPSPRPLLAAPGMSEDHGSTGLHVDVQPYDDLTVLHLTGRLTGTTAPMLHVLLAKTLAARFPPAVIVDARGLSTIDPSGWAILEAADRHARDSGGRVIVTGADSAAFGWSATIEQAIADFGEA</sequence>
<dbReference type="Pfam" id="PF13466">
    <property type="entry name" value="STAS_2"/>
    <property type="match status" value="1"/>
</dbReference>
<dbReference type="Gene3D" id="3.30.750.24">
    <property type="entry name" value="STAS domain"/>
    <property type="match status" value="1"/>
</dbReference>
<dbReference type="InterPro" id="IPR036513">
    <property type="entry name" value="STAS_dom_sf"/>
</dbReference>
<evidence type="ECO:0000313" key="4">
    <source>
        <dbReference type="Proteomes" id="UP000616724"/>
    </source>
</evidence>